<comment type="function">
    <text evidence="3 14">Endonuclease that specifically degrades the RNA of RNA-DNA hybrids.</text>
</comment>
<dbReference type="Proteomes" id="UP000653045">
    <property type="component" value="Unassembled WGS sequence"/>
</dbReference>
<evidence type="ECO:0000259" key="16">
    <source>
        <dbReference type="PROSITE" id="PS51975"/>
    </source>
</evidence>
<dbReference type="GO" id="GO:0004523">
    <property type="term" value="F:RNA-DNA hybrid ribonuclease activity"/>
    <property type="evidence" value="ECO:0007669"/>
    <property type="project" value="UniProtKB-EC"/>
</dbReference>
<comment type="similarity">
    <text evidence="5 14">Belongs to the RNase HII family. RnhC subfamily.</text>
</comment>
<reference evidence="17 18" key="1">
    <citation type="journal article" date="2021" name="Int. J. Syst. Evol. Microbiol.">
        <title>Streptococcus vicugnae sp. nov., isolated from faeces of alpacas (Vicugna pacos) and cattle (Bos taurus), Streptococcus zalophi sp. nov., and Streptococcus pacificus sp. nov., isolated from respiratory tract of California sea lions (Zalophus californianus).</title>
        <authorList>
            <person name="Volokhov D.V."/>
            <person name="Zagorodnyaya T.A."/>
            <person name="Shen Z."/>
            <person name="Blom J."/>
            <person name="Furtak V.A."/>
            <person name="Eisenberg T."/>
            <person name="Fan P."/>
            <person name="Jeong K.C."/>
            <person name="Gao Y."/>
            <person name="Zhang S."/>
            <person name="Amselle M."/>
        </authorList>
    </citation>
    <scope>NUCLEOTIDE SEQUENCE [LARGE SCALE GENOMIC DNA]</scope>
    <source>
        <strain evidence="17 18">CSL7591</strain>
    </source>
</reference>
<evidence type="ECO:0000256" key="1">
    <source>
        <dbReference type="ARBA" id="ARBA00000077"/>
    </source>
</evidence>
<dbReference type="CDD" id="cd14796">
    <property type="entry name" value="RNAse_HIII_N"/>
    <property type="match status" value="1"/>
</dbReference>
<name>A0ABS0ZJQ4_9STRE</name>
<evidence type="ECO:0000256" key="13">
    <source>
        <dbReference type="ARBA" id="ARBA00022842"/>
    </source>
</evidence>
<dbReference type="InterPro" id="IPR012337">
    <property type="entry name" value="RNaseH-like_sf"/>
</dbReference>
<evidence type="ECO:0000256" key="3">
    <source>
        <dbReference type="ARBA" id="ARBA00004065"/>
    </source>
</evidence>
<comment type="catalytic activity">
    <reaction evidence="1 14 15">
        <text>Endonucleolytic cleavage to 5'-phosphomonoester.</text>
        <dbReference type="EC" id="3.1.26.4"/>
    </reaction>
</comment>
<evidence type="ECO:0000256" key="2">
    <source>
        <dbReference type="ARBA" id="ARBA00001946"/>
    </source>
</evidence>
<dbReference type="InterPro" id="IPR004641">
    <property type="entry name" value="RNase_HIII"/>
</dbReference>
<feature type="binding site" evidence="14 15">
    <location>
        <position position="196"/>
    </location>
    <ligand>
        <name>a divalent metal cation</name>
        <dbReference type="ChEBI" id="CHEBI:60240"/>
    </ligand>
</feature>
<dbReference type="NCBIfam" id="TIGR00716">
    <property type="entry name" value="rnhC"/>
    <property type="match status" value="1"/>
</dbReference>
<keyword evidence="18" id="KW-1185">Reference proteome</keyword>
<evidence type="ECO:0000256" key="11">
    <source>
        <dbReference type="ARBA" id="ARBA00022759"/>
    </source>
</evidence>
<accession>A0ABS0ZJQ4</accession>
<evidence type="ECO:0000313" key="18">
    <source>
        <dbReference type="Proteomes" id="UP000653045"/>
    </source>
</evidence>
<evidence type="ECO:0000313" key="17">
    <source>
        <dbReference type="EMBL" id="MBJ8326261.1"/>
    </source>
</evidence>
<sequence length="302" mass="33181">MDTIVIQVDETKQLTRIKKELASYQMSSSNPYVVFAAKKEGVSVLIYTSGKVVFQGKNPQPLVKTLGFSVVKNEEKTSSISNQNLAMIGSDEVGNGSYFGGITVVASFVDPKDHPFLKELGVNDSKTLTDRKIREIAPLLQEKIAHKSLLLPPSKYNEVVGKGLKHNAVSVKVALHNQAIYLLLQQGVSPKKIVIDAFTSQKNYESYVKKEKNHFSNPLTFEEKAEGKFLAVAVSSIIARYLFLKNLDELGQTVGFSLPSGAGSKADDVASQIIKKHGLTTLAKLAKLHFKNTEKAKKLLNF</sequence>
<evidence type="ECO:0000256" key="4">
    <source>
        <dbReference type="ARBA" id="ARBA00004496"/>
    </source>
</evidence>
<proteinExistence type="inferred from homology"/>
<dbReference type="EMBL" id="JAENBO010000004">
    <property type="protein sequence ID" value="MBJ8326261.1"/>
    <property type="molecule type" value="Genomic_DNA"/>
</dbReference>
<dbReference type="Pfam" id="PF11858">
    <property type="entry name" value="DUF3378"/>
    <property type="match status" value="1"/>
</dbReference>
<comment type="cofactor">
    <cofactor evidence="2">
        <name>Mg(2+)</name>
        <dbReference type="ChEBI" id="CHEBI:18420"/>
    </cofactor>
</comment>
<keyword evidence="13 14" id="KW-0460">Magnesium</keyword>
<evidence type="ECO:0000256" key="8">
    <source>
        <dbReference type="ARBA" id="ARBA00022490"/>
    </source>
</evidence>
<comment type="cofactor">
    <cofactor evidence="14 15">
        <name>Mn(2+)</name>
        <dbReference type="ChEBI" id="CHEBI:29035"/>
    </cofactor>
    <cofactor evidence="14 15">
        <name>Mg(2+)</name>
        <dbReference type="ChEBI" id="CHEBI:18420"/>
    </cofactor>
    <text evidence="14 15">Manganese or magnesium. Binds 1 divalent metal ion per monomer in the absence of substrate. May bind a second metal ion after substrate binding.</text>
</comment>
<dbReference type="InterPro" id="IPR024567">
    <property type="entry name" value="RNase_HII/HIII_dom"/>
</dbReference>
<dbReference type="HAMAP" id="MF_00053">
    <property type="entry name" value="RNase_HIII"/>
    <property type="match status" value="1"/>
</dbReference>
<feature type="binding site" evidence="14 15">
    <location>
        <position position="91"/>
    </location>
    <ligand>
        <name>a divalent metal cation</name>
        <dbReference type="ChEBI" id="CHEBI:60240"/>
    </ligand>
</feature>
<dbReference type="SUPFAM" id="SSF53098">
    <property type="entry name" value="Ribonuclease H-like"/>
    <property type="match status" value="1"/>
</dbReference>
<comment type="subcellular location">
    <subcellularLocation>
        <location evidence="4 14">Cytoplasm</location>
    </subcellularLocation>
</comment>
<evidence type="ECO:0000256" key="6">
    <source>
        <dbReference type="ARBA" id="ARBA00012180"/>
    </source>
</evidence>
<evidence type="ECO:0000256" key="15">
    <source>
        <dbReference type="PROSITE-ProRule" id="PRU01319"/>
    </source>
</evidence>
<keyword evidence="9 14" id="KW-0540">Nuclease</keyword>
<evidence type="ECO:0000256" key="14">
    <source>
        <dbReference type="HAMAP-Rule" id="MF_00053"/>
    </source>
</evidence>
<dbReference type="EC" id="3.1.26.4" evidence="6 14"/>
<dbReference type="PROSITE" id="PS51975">
    <property type="entry name" value="RNASE_H_2"/>
    <property type="match status" value="1"/>
</dbReference>
<evidence type="ECO:0000256" key="12">
    <source>
        <dbReference type="ARBA" id="ARBA00022801"/>
    </source>
</evidence>
<keyword evidence="8 14" id="KW-0963">Cytoplasm</keyword>
<dbReference type="Gene3D" id="3.30.420.10">
    <property type="entry name" value="Ribonuclease H-like superfamily/Ribonuclease H"/>
    <property type="match status" value="1"/>
</dbReference>
<dbReference type="PANTHER" id="PTHR10954">
    <property type="entry name" value="RIBONUCLEASE H2 SUBUNIT A"/>
    <property type="match status" value="1"/>
</dbReference>
<evidence type="ECO:0000256" key="5">
    <source>
        <dbReference type="ARBA" id="ARBA00008378"/>
    </source>
</evidence>
<dbReference type="PIRSF" id="PIRSF037748">
    <property type="entry name" value="RnhC"/>
    <property type="match status" value="1"/>
</dbReference>
<dbReference type="InterPro" id="IPR036397">
    <property type="entry name" value="RNaseH_sf"/>
</dbReference>
<organism evidence="17 18">
    <name type="scientific">Streptococcus pacificus</name>
    <dbReference type="NCBI Taxonomy" id="2740577"/>
    <lineage>
        <taxon>Bacteria</taxon>
        <taxon>Bacillati</taxon>
        <taxon>Bacillota</taxon>
        <taxon>Bacilli</taxon>
        <taxon>Lactobacillales</taxon>
        <taxon>Streptococcaceae</taxon>
        <taxon>Streptococcus</taxon>
    </lineage>
</organism>
<dbReference type="CDD" id="cd06590">
    <property type="entry name" value="RNase_HII_bacteria_HIII_like"/>
    <property type="match status" value="1"/>
</dbReference>
<dbReference type="InterPro" id="IPR001352">
    <property type="entry name" value="RNase_HII/HIII"/>
</dbReference>
<gene>
    <name evidence="14" type="primary">rnhC</name>
    <name evidence="17" type="ORF">JHK62_06200</name>
</gene>
<dbReference type="Pfam" id="PF01351">
    <property type="entry name" value="RNase_HII"/>
    <property type="match status" value="1"/>
</dbReference>
<dbReference type="Gene3D" id="3.30.310.10">
    <property type="entry name" value="TATA-Binding Protein"/>
    <property type="match status" value="1"/>
</dbReference>
<keyword evidence="11 14" id="KW-0255">Endonuclease</keyword>
<evidence type="ECO:0000256" key="9">
    <source>
        <dbReference type="ARBA" id="ARBA00022722"/>
    </source>
</evidence>
<evidence type="ECO:0000256" key="7">
    <source>
        <dbReference type="ARBA" id="ARBA00021407"/>
    </source>
</evidence>
<feature type="domain" description="RNase H type-2" evidence="16">
    <location>
        <begin position="85"/>
        <end position="302"/>
    </location>
</feature>
<dbReference type="InterPro" id="IPR024568">
    <property type="entry name" value="RNase_HIII_N"/>
</dbReference>
<comment type="caution">
    <text evidence="17">The sequence shown here is derived from an EMBL/GenBank/DDBJ whole genome shotgun (WGS) entry which is preliminary data.</text>
</comment>
<keyword evidence="12 14" id="KW-0378">Hydrolase</keyword>
<feature type="binding site" evidence="14 15">
    <location>
        <position position="92"/>
    </location>
    <ligand>
        <name>a divalent metal cation</name>
        <dbReference type="ChEBI" id="CHEBI:60240"/>
    </ligand>
</feature>
<protein>
    <recommendedName>
        <fullName evidence="7 14">Ribonuclease HIII</fullName>
        <shortName evidence="14">RNase HIII</shortName>
        <ecNumber evidence="6 14">3.1.26.4</ecNumber>
    </recommendedName>
</protein>
<dbReference type="PANTHER" id="PTHR10954:SF23">
    <property type="entry name" value="RIBONUCLEASE"/>
    <property type="match status" value="1"/>
</dbReference>
<dbReference type="InterPro" id="IPR012295">
    <property type="entry name" value="TBP_dom_sf"/>
</dbReference>
<dbReference type="RefSeq" id="WP_199575897.1">
    <property type="nucleotide sequence ID" value="NZ_JAENBO010000004.1"/>
</dbReference>
<evidence type="ECO:0000256" key="10">
    <source>
        <dbReference type="ARBA" id="ARBA00022723"/>
    </source>
</evidence>
<keyword evidence="10 14" id="KW-0479">Metal-binding</keyword>